<name>A0A3L8PYF6_9GAMM</name>
<comment type="caution">
    <text evidence="1">The sequence shown here is derived from an EMBL/GenBank/DDBJ whole genome shotgun (WGS) entry which is preliminary data.</text>
</comment>
<organism evidence="1 2">
    <name type="scientific">Parashewanella curva</name>
    <dbReference type="NCBI Taxonomy" id="2338552"/>
    <lineage>
        <taxon>Bacteria</taxon>
        <taxon>Pseudomonadati</taxon>
        <taxon>Pseudomonadota</taxon>
        <taxon>Gammaproteobacteria</taxon>
        <taxon>Alteromonadales</taxon>
        <taxon>Shewanellaceae</taxon>
        <taxon>Parashewanella</taxon>
    </lineage>
</organism>
<sequence>MISSTCITEITCAHSSPLPTSSSVSAKPTQDHLILSKLDDLLMRSELLQNEAKCIEAIKALEIWFDNIATIPQHQSDFSRILVESDLKEGDFDVGNSSLGHSMAVDVKPHHAKEVSELFYNYFKNSTCYWEHKWNICNHFSRAIIIAIDIILLLTLFDSSTVYAKLMSAEKAYTSLVSNRLNCVEVCNHEVALNLSTLLPHNLSLLSRLNSHLIESNFSCTSFAFDECDTKFINAYLIKRYLLTHSHNENPCQNIKLELVKNGEEFEYYFPESQPRFLTKKAKLALLHRWRTAIQDKLTLHSINRAHCKIVLDEQKLSLTYQIGAWQASLFFDNWHKHTLPEVNVSPYKLGQLVKLKGHKISIENLFSWFITEIAQTLGLKASSGHKHIDLTKAVGYNPEFYFRLLVDVENKAWLTQCFKTEEFSADTWKYLAQDPSVNLNILLGLLDAFNELLLAGYTGKSVGSFSDNKEVLQLFDLAWGVGNYFVKYRPVKIPAEFGFDYGTQVADAEKGHIVSHPKTTIEFRFFNCARTGQEAIKLSKMILAWIAKISKEQKNATPLLYDPIDPSIPIEHVKLKRMFDEFIVTVCQTAPVLVN</sequence>
<evidence type="ECO:0000313" key="1">
    <source>
        <dbReference type="EMBL" id="RLV60371.1"/>
    </source>
</evidence>
<dbReference type="Proteomes" id="UP000281474">
    <property type="component" value="Unassembled WGS sequence"/>
</dbReference>
<dbReference type="EMBL" id="QZEI01000017">
    <property type="protein sequence ID" value="RLV60371.1"/>
    <property type="molecule type" value="Genomic_DNA"/>
</dbReference>
<proteinExistence type="predicted"/>
<protein>
    <submittedName>
        <fullName evidence="1">Uncharacterized protein</fullName>
    </submittedName>
</protein>
<reference evidence="1 2" key="1">
    <citation type="submission" date="2018-09" db="EMBL/GenBank/DDBJ databases">
        <title>Phylogeny of the Shewanellaceae, and recommendation for two new genera, Pseudoshewanella and Parashewanella.</title>
        <authorList>
            <person name="Wang G."/>
        </authorList>
    </citation>
    <scope>NUCLEOTIDE SEQUENCE [LARGE SCALE GENOMIC DNA]</scope>
    <source>
        <strain evidence="1 2">C51</strain>
    </source>
</reference>
<gene>
    <name evidence="1" type="ORF">D5018_07580</name>
</gene>
<dbReference type="AlphaFoldDB" id="A0A3L8PYF6"/>
<accession>A0A3L8PYF6</accession>
<keyword evidence="2" id="KW-1185">Reference proteome</keyword>
<evidence type="ECO:0000313" key="2">
    <source>
        <dbReference type="Proteomes" id="UP000281474"/>
    </source>
</evidence>